<protein>
    <submittedName>
        <fullName evidence="1">Uncharacterized protein</fullName>
    </submittedName>
</protein>
<keyword evidence="2" id="KW-1185">Reference proteome</keyword>
<dbReference type="Proteomes" id="UP001431783">
    <property type="component" value="Unassembled WGS sequence"/>
</dbReference>
<sequence>MTAVRREVVVNSFNKFSGSWLPQFIPPLGDVAAKFRRSVVDATEDLYYSSKTLTDNVLGAVVQAAQSTNEGKISPKDEEEVPDLLEDFDESSEAEVAERLMKSQKKTSHLLYLMDNLSLSSLTEEYQTADSWKNV</sequence>
<gene>
    <name evidence="1" type="ORF">WA026_014653</name>
</gene>
<dbReference type="EMBL" id="JARQZJ010000128">
    <property type="protein sequence ID" value="KAK9891416.1"/>
    <property type="molecule type" value="Genomic_DNA"/>
</dbReference>
<reference evidence="1 2" key="1">
    <citation type="submission" date="2023-03" db="EMBL/GenBank/DDBJ databases">
        <title>Genome insight into feeding habits of ladybird beetles.</title>
        <authorList>
            <person name="Li H.-S."/>
            <person name="Huang Y.-H."/>
            <person name="Pang H."/>
        </authorList>
    </citation>
    <scope>NUCLEOTIDE SEQUENCE [LARGE SCALE GENOMIC DNA]</scope>
    <source>
        <strain evidence="1">SYSU_2023b</strain>
        <tissue evidence="1">Whole body</tissue>
    </source>
</reference>
<proteinExistence type="predicted"/>
<organism evidence="1 2">
    <name type="scientific">Henosepilachna vigintioctopunctata</name>
    <dbReference type="NCBI Taxonomy" id="420089"/>
    <lineage>
        <taxon>Eukaryota</taxon>
        <taxon>Metazoa</taxon>
        <taxon>Ecdysozoa</taxon>
        <taxon>Arthropoda</taxon>
        <taxon>Hexapoda</taxon>
        <taxon>Insecta</taxon>
        <taxon>Pterygota</taxon>
        <taxon>Neoptera</taxon>
        <taxon>Endopterygota</taxon>
        <taxon>Coleoptera</taxon>
        <taxon>Polyphaga</taxon>
        <taxon>Cucujiformia</taxon>
        <taxon>Coccinelloidea</taxon>
        <taxon>Coccinellidae</taxon>
        <taxon>Epilachninae</taxon>
        <taxon>Epilachnini</taxon>
        <taxon>Henosepilachna</taxon>
    </lineage>
</organism>
<name>A0AAW1V6U0_9CUCU</name>
<dbReference type="AlphaFoldDB" id="A0AAW1V6U0"/>
<evidence type="ECO:0000313" key="2">
    <source>
        <dbReference type="Proteomes" id="UP001431783"/>
    </source>
</evidence>
<comment type="caution">
    <text evidence="1">The sequence shown here is derived from an EMBL/GenBank/DDBJ whole genome shotgun (WGS) entry which is preliminary data.</text>
</comment>
<accession>A0AAW1V6U0</accession>
<evidence type="ECO:0000313" key="1">
    <source>
        <dbReference type="EMBL" id="KAK9891416.1"/>
    </source>
</evidence>